<dbReference type="PANTHER" id="PTHR38460:SF1">
    <property type="entry name" value="TAUTOMERASE YOLI-RELATED"/>
    <property type="match status" value="1"/>
</dbReference>
<dbReference type="RefSeq" id="WP_057799696.1">
    <property type="nucleotide sequence ID" value="NZ_BJZZ01000018.1"/>
</dbReference>
<dbReference type="OrthoDB" id="9804765at2"/>
<accession>A0A0R2NKI0</accession>
<evidence type="ECO:0000313" key="1">
    <source>
        <dbReference type="EMBL" id="KRO24848.1"/>
    </source>
</evidence>
<comment type="caution">
    <text evidence="1">The sequence shown here is derived from an EMBL/GenBank/DDBJ whole genome shotgun (WGS) entry which is preliminary data.</text>
</comment>
<protein>
    <submittedName>
        <fullName evidence="1">MsaD protein</fullName>
    </submittedName>
</protein>
<organism evidence="1 2">
    <name type="scientific">Pediococcus argentinicus</name>
    <dbReference type="NCBI Taxonomy" id="480391"/>
    <lineage>
        <taxon>Bacteria</taxon>
        <taxon>Bacillati</taxon>
        <taxon>Bacillota</taxon>
        <taxon>Bacilli</taxon>
        <taxon>Lactobacillales</taxon>
        <taxon>Lactobacillaceae</taxon>
        <taxon>Pediococcus</taxon>
    </lineage>
</organism>
<sequence>MPLIRIDMIKGRSKEEIKQILDISYETMLEDFGAPVGDRYQIVNQHDPEEMQILDTGLGFSRTKDVLIFSLTTRPRTEEQKVNFYRDLVARLNEKTGISPDDIMINLTVNSDADWSFGQGEVQFLNGKLS</sequence>
<proteinExistence type="predicted"/>
<dbReference type="PATRIC" id="fig|480391.4.peg.686"/>
<dbReference type="InterPro" id="IPR037479">
    <property type="entry name" value="Tauto_MSAD"/>
</dbReference>
<dbReference type="SUPFAM" id="SSF55331">
    <property type="entry name" value="Tautomerase/MIF"/>
    <property type="match status" value="1"/>
</dbReference>
<name>A0A0R2NKI0_9LACO</name>
<gene>
    <name evidence="1" type="ORF">IV88_GL000677</name>
</gene>
<reference evidence="1 2" key="1">
    <citation type="journal article" date="2015" name="Genome Announc.">
        <title>Expanding the biotechnology potential of lactobacilli through comparative genomics of 213 strains and associated genera.</title>
        <authorList>
            <person name="Sun Z."/>
            <person name="Harris H.M."/>
            <person name="McCann A."/>
            <person name="Guo C."/>
            <person name="Argimon S."/>
            <person name="Zhang W."/>
            <person name="Yang X."/>
            <person name="Jeffery I.B."/>
            <person name="Cooney J.C."/>
            <person name="Kagawa T.F."/>
            <person name="Liu W."/>
            <person name="Song Y."/>
            <person name="Salvetti E."/>
            <person name="Wrobel A."/>
            <person name="Rasinkangas P."/>
            <person name="Parkhill J."/>
            <person name="Rea M.C."/>
            <person name="O'Sullivan O."/>
            <person name="Ritari J."/>
            <person name="Douillard F.P."/>
            <person name="Paul Ross R."/>
            <person name="Yang R."/>
            <person name="Briner A.E."/>
            <person name="Felis G.E."/>
            <person name="de Vos W.M."/>
            <person name="Barrangou R."/>
            <person name="Klaenhammer T.R."/>
            <person name="Caufield P.W."/>
            <person name="Cui Y."/>
            <person name="Zhang H."/>
            <person name="O'Toole P.W."/>
        </authorList>
    </citation>
    <scope>NUCLEOTIDE SEQUENCE [LARGE SCALE GENOMIC DNA]</scope>
    <source>
        <strain evidence="1 2">DSM 23026</strain>
    </source>
</reference>
<dbReference type="Gene3D" id="3.30.429.10">
    <property type="entry name" value="Macrophage Migration Inhibitory Factor"/>
    <property type="match status" value="1"/>
</dbReference>
<keyword evidence="2" id="KW-1185">Reference proteome</keyword>
<dbReference type="PANTHER" id="PTHR38460">
    <property type="entry name" value="TAUTOMERASE YOLI-RELATED"/>
    <property type="match status" value="1"/>
</dbReference>
<dbReference type="InterPro" id="IPR014347">
    <property type="entry name" value="Tautomerase/MIF_sf"/>
</dbReference>
<dbReference type="EMBL" id="JQCQ01000020">
    <property type="protein sequence ID" value="KRO24848.1"/>
    <property type="molecule type" value="Genomic_DNA"/>
</dbReference>
<dbReference type="AlphaFoldDB" id="A0A0R2NKI0"/>
<evidence type="ECO:0000313" key="2">
    <source>
        <dbReference type="Proteomes" id="UP000051249"/>
    </source>
</evidence>
<dbReference type="Pfam" id="PF14552">
    <property type="entry name" value="Tautomerase_2"/>
    <property type="match status" value="1"/>
</dbReference>
<dbReference type="Proteomes" id="UP000051249">
    <property type="component" value="Unassembled WGS sequence"/>
</dbReference>